<evidence type="ECO:0000313" key="5">
    <source>
        <dbReference type="Proteomes" id="UP001429984"/>
    </source>
</evidence>
<dbReference type="PANTHER" id="PTHR10566:SF113">
    <property type="entry name" value="PROTEIN ACTIVITY OF BC1 COMPLEX KINASE 7, CHLOROPLASTIC"/>
    <property type="match status" value="1"/>
</dbReference>
<dbReference type="Proteomes" id="UP001429984">
    <property type="component" value="Unassembled WGS sequence"/>
</dbReference>
<feature type="domain" description="ABC1 atypical kinase-like" evidence="3">
    <location>
        <begin position="72"/>
        <end position="312"/>
    </location>
</feature>
<evidence type="ECO:0000256" key="2">
    <source>
        <dbReference type="SAM" id="Phobius"/>
    </source>
</evidence>
<protein>
    <submittedName>
        <fullName evidence="4">AarF/ABC1/UbiB kinase family protein</fullName>
    </submittedName>
</protein>
<keyword evidence="2" id="KW-0472">Membrane</keyword>
<dbReference type="InterPro" id="IPR050154">
    <property type="entry name" value="UbiB_kinase"/>
</dbReference>
<keyword evidence="2" id="KW-0812">Transmembrane</keyword>
<proteinExistence type="inferred from homology"/>
<dbReference type="PANTHER" id="PTHR10566">
    <property type="entry name" value="CHAPERONE-ACTIVITY OF BC1 COMPLEX CABC1 -RELATED"/>
    <property type="match status" value="1"/>
</dbReference>
<dbReference type="GO" id="GO:0016301">
    <property type="term" value="F:kinase activity"/>
    <property type="evidence" value="ECO:0007669"/>
    <property type="project" value="UniProtKB-KW"/>
</dbReference>
<evidence type="ECO:0000256" key="1">
    <source>
        <dbReference type="ARBA" id="ARBA00009670"/>
    </source>
</evidence>
<reference evidence="4 5" key="1">
    <citation type="submission" date="2020-11" db="EMBL/GenBank/DDBJ databases">
        <title>Draft Genome Sequence and Secondary Metabolite Biosynthetic Potential of the Lysobacter niastensis Type strain DSM 18481.</title>
        <authorList>
            <person name="Turrini P."/>
            <person name="Artuso I."/>
            <person name="Tescari M."/>
            <person name="Lugli G.A."/>
            <person name="Frangipani E."/>
            <person name="Ventura M."/>
            <person name="Visca P."/>
        </authorList>
    </citation>
    <scope>NUCLEOTIDE SEQUENCE [LARGE SCALE GENOMIC DNA]</scope>
    <source>
        <strain evidence="4 5">DSM 18481</strain>
    </source>
</reference>
<keyword evidence="5" id="KW-1185">Reference proteome</keyword>
<dbReference type="RefSeq" id="WP_194931458.1">
    <property type="nucleotide sequence ID" value="NZ_JADLZT010000006.1"/>
</dbReference>
<keyword evidence="2" id="KW-1133">Transmembrane helix</keyword>
<evidence type="ECO:0000313" key="4">
    <source>
        <dbReference type="EMBL" id="MBF6024876.1"/>
    </source>
</evidence>
<gene>
    <name evidence="4" type="ORF">IU514_12650</name>
</gene>
<evidence type="ECO:0000259" key="3">
    <source>
        <dbReference type="Pfam" id="PF03109"/>
    </source>
</evidence>
<accession>A0ABS0BAY2</accession>
<dbReference type="SUPFAM" id="SSF56112">
    <property type="entry name" value="Protein kinase-like (PK-like)"/>
    <property type="match status" value="1"/>
</dbReference>
<feature type="transmembrane region" description="Helical" evidence="2">
    <location>
        <begin position="504"/>
        <end position="525"/>
    </location>
</feature>
<dbReference type="InterPro" id="IPR004147">
    <property type="entry name" value="ABC1_dom"/>
</dbReference>
<name>A0ABS0BAY2_9GAMM</name>
<comment type="similarity">
    <text evidence="1">Belongs to the protein kinase superfamily. ADCK protein kinase family.</text>
</comment>
<feature type="transmembrane region" description="Helical" evidence="2">
    <location>
        <begin position="473"/>
        <end position="492"/>
    </location>
</feature>
<organism evidence="4 5">
    <name type="scientific">Lysobacter niastensis</name>
    <dbReference type="NCBI Taxonomy" id="380629"/>
    <lineage>
        <taxon>Bacteria</taxon>
        <taxon>Pseudomonadati</taxon>
        <taxon>Pseudomonadota</taxon>
        <taxon>Gammaproteobacteria</taxon>
        <taxon>Lysobacterales</taxon>
        <taxon>Lysobacteraceae</taxon>
        <taxon>Lysobacter</taxon>
    </lineage>
</organism>
<comment type="caution">
    <text evidence="4">The sequence shown here is derived from an EMBL/GenBank/DDBJ whole genome shotgun (WGS) entry which is preliminary data.</text>
</comment>
<dbReference type="CDD" id="cd05121">
    <property type="entry name" value="ABC1_ADCK3-like"/>
    <property type="match status" value="1"/>
</dbReference>
<dbReference type="Pfam" id="PF03109">
    <property type="entry name" value="ABC1"/>
    <property type="match status" value="1"/>
</dbReference>
<dbReference type="InterPro" id="IPR011009">
    <property type="entry name" value="Kinase-like_dom_sf"/>
</dbReference>
<keyword evidence="4" id="KW-0808">Transferase</keyword>
<sequence length="530" mass="58194">MTRTGSRSLQIIGATTAFAWSWLLHHRKSPQQLPDRLRATLEGLGTTFVKLGQGLSLRRDVLPAGYRDALERLHNRVPPFPSELAVATIEHGLGHPVLALFSRFEPEPFAAASVAQVHRAWLRDGTAVVVKVRRPGVEEQVKADLRLLRLLAGALQAVWPGLRRQRPLDLIAELGAQLMAEIDLEHEARNMRRLLPAIMGVGGATMPRVVEPYACASTLVQELSQGTPIASAFGTERGPALARLLLDSYLHQLFNAGVFHGDPHPGNLFSMDDGRLCFHDFGTIGYLDPDARLALARLVEAISYGDARDALESALALGYLEPPIDRREYTRAISEILDELRSLPLSQWSLAETVWRIARLGRGERFRLPPHLLVLMRTLFLAENTIRALDPGFDLLAEIGQRRDALSSAVAQSAGAGRRPLTWRIARAASSLPALAEELLRQAQQEDGRPGLSMHHRGLEELELHLGRTGNRLSLALVTLGLYIAGSILMLHSAGPRVWGDVPVLALVAYAMALLLSLRLIFAVARSGHL</sequence>
<dbReference type="EMBL" id="JADLZT010000006">
    <property type="protein sequence ID" value="MBF6024876.1"/>
    <property type="molecule type" value="Genomic_DNA"/>
</dbReference>
<keyword evidence="4" id="KW-0418">Kinase</keyword>